<dbReference type="SUPFAM" id="SSF52200">
    <property type="entry name" value="Toll/Interleukin receptor TIR domain"/>
    <property type="match status" value="1"/>
</dbReference>
<dbReference type="EMBL" id="BARU01008955">
    <property type="protein sequence ID" value="GAH46381.1"/>
    <property type="molecule type" value="Genomic_DNA"/>
</dbReference>
<organism evidence="2">
    <name type="scientific">marine sediment metagenome</name>
    <dbReference type="NCBI Taxonomy" id="412755"/>
    <lineage>
        <taxon>unclassified sequences</taxon>
        <taxon>metagenomes</taxon>
        <taxon>ecological metagenomes</taxon>
    </lineage>
</organism>
<feature type="domain" description="TIR" evidence="1">
    <location>
        <begin position="6"/>
        <end position="94"/>
    </location>
</feature>
<sequence length="118" mass="14042">KLQVYPIIDYLNKMGIHIWYDEGIPISENWKKSIVENLERCKAFLLFITPHILDSDYVMKEISFASKRQKTFFGVYLKETELPRELEFDIADIQSMKKYLMSDSDFYPKLREVILPAL</sequence>
<dbReference type="InterPro" id="IPR035897">
    <property type="entry name" value="Toll_tir_struct_dom_sf"/>
</dbReference>
<dbReference type="InterPro" id="IPR000157">
    <property type="entry name" value="TIR_dom"/>
</dbReference>
<accession>X1FL17</accession>
<dbReference type="AlphaFoldDB" id="X1FL17"/>
<dbReference type="GO" id="GO:0007165">
    <property type="term" value="P:signal transduction"/>
    <property type="evidence" value="ECO:0007669"/>
    <property type="project" value="InterPro"/>
</dbReference>
<feature type="non-terminal residue" evidence="2">
    <location>
        <position position="1"/>
    </location>
</feature>
<proteinExistence type="predicted"/>
<evidence type="ECO:0000313" key="2">
    <source>
        <dbReference type="EMBL" id="GAH46381.1"/>
    </source>
</evidence>
<evidence type="ECO:0000259" key="1">
    <source>
        <dbReference type="Pfam" id="PF13676"/>
    </source>
</evidence>
<dbReference type="Pfam" id="PF13676">
    <property type="entry name" value="TIR_2"/>
    <property type="match status" value="1"/>
</dbReference>
<name>X1FL17_9ZZZZ</name>
<gene>
    <name evidence="2" type="ORF">S03H2_17370</name>
</gene>
<reference evidence="2" key="1">
    <citation type="journal article" date="2014" name="Front. Microbiol.">
        <title>High frequency of phylogenetically diverse reductive dehalogenase-homologous genes in deep subseafloor sedimentary metagenomes.</title>
        <authorList>
            <person name="Kawai M."/>
            <person name="Futagami T."/>
            <person name="Toyoda A."/>
            <person name="Takaki Y."/>
            <person name="Nishi S."/>
            <person name="Hori S."/>
            <person name="Arai W."/>
            <person name="Tsubouchi T."/>
            <person name="Morono Y."/>
            <person name="Uchiyama I."/>
            <person name="Ito T."/>
            <person name="Fujiyama A."/>
            <person name="Inagaki F."/>
            <person name="Takami H."/>
        </authorList>
    </citation>
    <scope>NUCLEOTIDE SEQUENCE</scope>
    <source>
        <strain evidence="2">Expedition CK06-06</strain>
    </source>
</reference>
<comment type="caution">
    <text evidence="2">The sequence shown here is derived from an EMBL/GenBank/DDBJ whole genome shotgun (WGS) entry which is preliminary data.</text>
</comment>
<protein>
    <recommendedName>
        <fullName evidence="1">TIR domain-containing protein</fullName>
    </recommendedName>
</protein>
<dbReference type="Gene3D" id="3.40.50.10140">
    <property type="entry name" value="Toll/interleukin-1 receptor homology (TIR) domain"/>
    <property type="match status" value="1"/>
</dbReference>